<dbReference type="InterPro" id="IPR036097">
    <property type="entry name" value="HisK_dim/P_sf"/>
</dbReference>
<sequence length="560" mass="63208">MELTRFLISVHDDLSGLERRKFVVLKKVNFVAIVVALALMCINGFSGLVLQSLACLLAILLIFLPVIFLLNLGRYHFAASLFTFGLLAMLSGVAYSNILIDRKTHLEVIIIGLSVIAPILYEGWWRRCVFACIFLALCGLEALKYISHDIPLPSDYWFALLNYCVAFLLIYFFSSVFRDELARSIEEADLLNEKLTSSEEQLKKSKLMMDSLLNNLPLFLAMLDRKGNYLIVNQKYEDAFGIPMDEIIGRHYRDVLPAEIVDFHDPLIEKCLAGTPQDFYQNISQENGAFTHSYGKYFPIFGDDNQVEYVTVFVTDVTELKEVEHQLKELNRTKDKLFSIIAHDLMSPIDTLKNTLYLQDHGELSQEEMKRYTHSVRENLSGLSHMLDNLLSWAKAQFHGAPSHKSAVCLHQLIEESAGLFKEILRKKQILLRNEVSPDVILQVHENDLRVIIRNLLNNALKFNREGGSIYVSVQTESESIVCTVRDEGVGISESRLEQIRGRVVMDSEMGTSGEKGTGIGLSLCSELATRNGWGIRVSSKKGEGAAFTVVMPVNGLILR</sequence>
<evidence type="ECO:0000259" key="11">
    <source>
        <dbReference type="PROSITE" id="PS50112"/>
    </source>
</evidence>
<dbReference type="Gene3D" id="1.10.287.130">
    <property type="match status" value="1"/>
</dbReference>
<evidence type="ECO:0000259" key="10">
    <source>
        <dbReference type="PROSITE" id="PS50109"/>
    </source>
</evidence>
<name>A0ABW7NEW8_9BACT</name>
<keyword evidence="13" id="KW-0067">ATP-binding</keyword>
<comment type="caution">
    <text evidence="13">The sequence shown here is derived from an EMBL/GenBank/DDBJ whole genome shotgun (WGS) entry which is preliminary data.</text>
</comment>
<dbReference type="CDD" id="cd00130">
    <property type="entry name" value="PAS"/>
    <property type="match status" value="1"/>
</dbReference>
<keyword evidence="8" id="KW-0175">Coiled coil</keyword>
<evidence type="ECO:0000256" key="1">
    <source>
        <dbReference type="ARBA" id="ARBA00000085"/>
    </source>
</evidence>
<feature type="domain" description="Histidine kinase" evidence="10">
    <location>
        <begin position="340"/>
        <end position="556"/>
    </location>
</feature>
<dbReference type="InterPro" id="IPR004358">
    <property type="entry name" value="Sig_transdc_His_kin-like_C"/>
</dbReference>
<dbReference type="Gene3D" id="3.30.565.10">
    <property type="entry name" value="Histidine kinase-like ATPase, C-terminal domain"/>
    <property type="match status" value="1"/>
</dbReference>
<feature type="transmembrane region" description="Helical" evidence="9">
    <location>
        <begin position="77"/>
        <end position="98"/>
    </location>
</feature>
<dbReference type="GO" id="GO:0005524">
    <property type="term" value="F:ATP binding"/>
    <property type="evidence" value="ECO:0007669"/>
    <property type="project" value="UniProtKB-KW"/>
</dbReference>
<feature type="transmembrane region" description="Helical" evidence="9">
    <location>
        <begin position="51"/>
        <end position="70"/>
    </location>
</feature>
<keyword evidence="14" id="KW-1185">Reference proteome</keyword>
<comment type="catalytic activity">
    <reaction evidence="1">
        <text>ATP + protein L-histidine = ADP + protein N-phospho-L-histidine.</text>
        <dbReference type="EC" id="2.7.13.3"/>
    </reaction>
</comment>
<evidence type="ECO:0000256" key="8">
    <source>
        <dbReference type="SAM" id="Coils"/>
    </source>
</evidence>
<evidence type="ECO:0000256" key="3">
    <source>
        <dbReference type="ARBA" id="ARBA00022553"/>
    </source>
</evidence>
<feature type="transmembrane region" description="Helical" evidence="9">
    <location>
        <begin position="158"/>
        <end position="177"/>
    </location>
</feature>
<dbReference type="SMART" id="SM00091">
    <property type="entry name" value="PAS"/>
    <property type="match status" value="1"/>
</dbReference>
<dbReference type="EMBL" id="JBIPKE010000020">
    <property type="protein sequence ID" value="MFH6986022.1"/>
    <property type="molecule type" value="Genomic_DNA"/>
</dbReference>
<keyword evidence="6" id="KW-0902">Two-component regulatory system</keyword>
<evidence type="ECO:0000256" key="5">
    <source>
        <dbReference type="ARBA" id="ARBA00022777"/>
    </source>
</evidence>
<evidence type="ECO:0000256" key="9">
    <source>
        <dbReference type="SAM" id="Phobius"/>
    </source>
</evidence>
<dbReference type="InterPro" id="IPR036890">
    <property type="entry name" value="HATPase_C_sf"/>
</dbReference>
<accession>A0ABW7NEW8</accession>
<dbReference type="Pfam" id="PF02518">
    <property type="entry name" value="HATPase_c"/>
    <property type="match status" value="1"/>
</dbReference>
<feature type="domain" description="PAC" evidence="12">
    <location>
        <begin position="277"/>
        <end position="329"/>
    </location>
</feature>
<dbReference type="SMART" id="SM00387">
    <property type="entry name" value="HATPase_c"/>
    <property type="match status" value="1"/>
</dbReference>
<dbReference type="Proteomes" id="UP001610063">
    <property type="component" value="Unassembled WGS sequence"/>
</dbReference>
<dbReference type="NCBIfam" id="TIGR00229">
    <property type="entry name" value="sensory_box"/>
    <property type="match status" value="1"/>
</dbReference>
<dbReference type="Gene3D" id="3.30.450.20">
    <property type="entry name" value="PAS domain"/>
    <property type="match status" value="1"/>
</dbReference>
<keyword evidence="9" id="KW-1133">Transmembrane helix</keyword>
<evidence type="ECO:0000256" key="7">
    <source>
        <dbReference type="ARBA" id="ARBA00023136"/>
    </source>
</evidence>
<dbReference type="PANTHER" id="PTHR45453">
    <property type="entry name" value="PHOSPHATE REGULON SENSOR PROTEIN PHOR"/>
    <property type="match status" value="1"/>
</dbReference>
<protein>
    <recommendedName>
        <fullName evidence="2">histidine kinase</fullName>
        <ecNumber evidence="2">2.7.13.3</ecNumber>
    </recommendedName>
</protein>
<keyword evidence="13" id="KW-0547">Nucleotide-binding</keyword>
<dbReference type="InterPro" id="IPR003594">
    <property type="entry name" value="HATPase_dom"/>
</dbReference>
<reference evidence="13 14" key="1">
    <citation type="journal article" date="2013" name="Int. J. Syst. Evol. Microbiol.">
        <title>Marinoscillum luteum sp. nov., isolated from marine sediment.</title>
        <authorList>
            <person name="Cha I.T."/>
            <person name="Park S.J."/>
            <person name="Kim S.J."/>
            <person name="Kim J.G."/>
            <person name="Jung M.Y."/>
            <person name="Shin K.S."/>
            <person name="Kwon K.K."/>
            <person name="Yang S.H."/>
            <person name="Seo Y.S."/>
            <person name="Rhee S.K."/>
        </authorList>
    </citation>
    <scope>NUCLEOTIDE SEQUENCE [LARGE SCALE GENOMIC DNA]</scope>
    <source>
        <strain evidence="13 14">KCTC 23939</strain>
    </source>
</reference>
<feature type="transmembrane region" description="Helical" evidence="9">
    <location>
        <begin position="28"/>
        <end position="45"/>
    </location>
</feature>
<dbReference type="PANTHER" id="PTHR45453:SF1">
    <property type="entry name" value="PHOSPHATE REGULON SENSOR PROTEIN PHOR"/>
    <property type="match status" value="1"/>
</dbReference>
<dbReference type="EC" id="2.7.13.3" evidence="2"/>
<evidence type="ECO:0000256" key="4">
    <source>
        <dbReference type="ARBA" id="ARBA00022679"/>
    </source>
</evidence>
<evidence type="ECO:0000259" key="12">
    <source>
        <dbReference type="PROSITE" id="PS50113"/>
    </source>
</evidence>
<dbReference type="InterPro" id="IPR005467">
    <property type="entry name" value="His_kinase_dom"/>
</dbReference>
<evidence type="ECO:0000256" key="2">
    <source>
        <dbReference type="ARBA" id="ARBA00012438"/>
    </source>
</evidence>
<dbReference type="PROSITE" id="PS50109">
    <property type="entry name" value="HIS_KIN"/>
    <property type="match status" value="1"/>
</dbReference>
<dbReference type="PROSITE" id="PS50112">
    <property type="entry name" value="PAS"/>
    <property type="match status" value="1"/>
</dbReference>
<proteinExistence type="predicted"/>
<dbReference type="SUPFAM" id="SSF55785">
    <property type="entry name" value="PYP-like sensor domain (PAS domain)"/>
    <property type="match status" value="1"/>
</dbReference>
<dbReference type="InterPro" id="IPR050351">
    <property type="entry name" value="BphY/WalK/GraS-like"/>
</dbReference>
<keyword evidence="5" id="KW-0418">Kinase</keyword>
<feature type="transmembrane region" description="Helical" evidence="9">
    <location>
        <begin position="128"/>
        <end position="146"/>
    </location>
</feature>
<keyword evidence="7 9" id="KW-0472">Membrane</keyword>
<dbReference type="PRINTS" id="PR00344">
    <property type="entry name" value="BCTRLSENSOR"/>
</dbReference>
<organism evidence="13 14">
    <name type="scientific">Marinoscillum luteum</name>
    <dbReference type="NCBI Taxonomy" id="861051"/>
    <lineage>
        <taxon>Bacteria</taxon>
        <taxon>Pseudomonadati</taxon>
        <taxon>Bacteroidota</taxon>
        <taxon>Cytophagia</taxon>
        <taxon>Cytophagales</taxon>
        <taxon>Reichenbachiellaceae</taxon>
        <taxon>Marinoscillum</taxon>
    </lineage>
</organism>
<dbReference type="Pfam" id="PF08448">
    <property type="entry name" value="PAS_4"/>
    <property type="match status" value="1"/>
</dbReference>
<feature type="coiled-coil region" evidence="8">
    <location>
        <begin position="181"/>
        <end position="215"/>
    </location>
</feature>
<evidence type="ECO:0000313" key="13">
    <source>
        <dbReference type="EMBL" id="MFH6986022.1"/>
    </source>
</evidence>
<keyword evidence="9" id="KW-0812">Transmembrane</keyword>
<keyword evidence="3" id="KW-0597">Phosphoprotein</keyword>
<gene>
    <name evidence="13" type="ORF">ACHKAR_21385</name>
</gene>
<evidence type="ECO:0000313" key="14">
    <source>
        <dbReference type="Proteomes" id="UP001610063"/>
    </source>
</evidence>
<evidence type="ECO:0000256" key="6">
    <source>
        <dbReference type="ARBA" id="ARBA00023012"/>
    </source>
</evidence>
<dbReference type="InterPro" id="IPR035965">
    <property type="entry name" value="PAS-like_dom_sf"/>
</dbReference>
<dbReference type="SUPFAM" id="SSF47384">
    <property type="entry name" value="Homodimeric domain of signal transducing histidine kinase"/>
    <property type="match status" value="1"/>
</dbReference>
<dbReference type="InterPro" id="IPR000014">
    <property type="entry name" value="PAS"/>
</dbReference>
<dbReference type="SUPFAM" id="SSF55874">
    <property type="entry name" value="ATPase domain of HSP90 chaperone/DNA topoisomerase II/histidine kinase"/>
    <property type="match status" value="1"/>
</dbReference>
<feature type="transmembrane region" description="Helical" evidence="9">
    <location>
        <begin position="104"/>
        <end position="121"/>
    </location>
</feature>
<feature type="domain" description="PAS" evidence="11">
    <location>
        <begin position="205"/>
        <end position="266"/>
    </location>
</feature>
<dbReference type="InterPro" id="IPR013656">
    <property type="entry name" value="PAS_4"/>
</dbReference>
<keyword evidence="4" id="KW-0808">Transferase</keyword>
<dbReference type="PROSITE" id="PS50113">
    <property type="entry name" value="PAC"/>
    <property type="match status" value="1"/>
</dbReference>
<dbReference type="RefSeq" id="WP_395419501.1">
    <property type="nucleotide sequence ID" value="NZ_JBIPKE010000020.1"/>
</dbReference>
<dbReference type="InterPro" id="IPR000700">
    <property type="entry name" value="PAS-assoc_C"/>
</dbReference>